<feature type="transmembrane region" description="Helical" evidence="1">
    <location>
        <begin position="45"/>
        <end position="62"/>
    </location>
</feature>
<keyword evidence="3" id="KW-1185">Reference proteome</keyword>
<evidence type="ECO:0000313" key="3">
    <source>
        <dbReference type="Proteomes" id="UP001154240"/>
    </source>
</evidence>
<dbReference type="EMBL" id="JAPHEH010000001">
    <property type="protein sequence ID" value="MDG4475489.1"/>
    <property type="molecule type" value="Genomic_DNA"/>
</dbReference>
<accession>A0A9X4MIH1</accession>
<comment type="caution">
    <text evidence="2">The sequence shown here is derived from an EMBL/GenBank/DDBJ whole genome shotgun (WGS) entry which is preliminary data.</text>
</comment>
<evidence type="ECO:0000313" key="2">
    <source>
        <dbReference type="EMBL" id="MDG4475489.1"/>
    </source>
</evidence>
<dbReference type="Proteomes" id="UP001154240">
    <property type="component" value="Unassembled WGS sequence"/>
</dbReference>
<gene>
    <name evidence="2" type="ORF">OLX77_04865</name>
</gene>
<keyword evidence="1" id="KW-1133">Transmembrane helix</keyword>
<evidence type="ECO:0000256" key="1">
    <source>
        <dbReference type="SAM" id="Phobius"/>
    </source>
</evidence>
<feature type="transmembrane region" description="Helical" evidence="1">
    <location>
        <begin position="12"/>
        <end position="33"/>
    </location>
</feature>
<keyword evidence="1" id="KW-0812">Transmembrane</keyword>
<sequence>MRNKPHTVPPFVIYLFLVIGLLSAVAFRLVTIINTFRPELLRPVWYFGVIGYIFFFAYRYYISEKRKKAIRENRLLEKIRSPEAISSTDRELIDYVLSSIIKSKEHLNYLFIFILSIVAVAVDVILALQGH</sequence>
<dbReference type="RefSeq" id="WP_307632462.1">
    <property type="nucleotide sequence ID" value="NZ_JAPHEH010000001.1"/>
</dbReference>
<reference evidence="2" key="1">
    <citation type="journal article" date="2022" name="bioRxiv">
        <title>Thiovibrio frasassiensisgen. nov., sp. nov., an autotrophic, elemental sulfur disproportionating bacterium isolated from sulfidic karst sediment, and proposal of Thiovibrionaceae fam. nov.</title>
        <authorList>
            <person name="Aronson H."/>
            <person name="Thomas C."/>
            <person name="Bhattacharyya M."/>
            <person name="Eckstein S."/>
            <person name="Jensen S."/>
            <person name="Barco R."/>
            <person name="Macalady J."/>
            <person name="Amend J."/>
        </authorList>
    </citation>
    <scope>NUCLEOTIDE SEQUENCE</scope>
    <source>
        <strain evidence="2">RS19-109</strain>
    </source>
</reference>
<protein>
    <submittedName>
        <fullName evidence="2">Uncharacterized protein</fullName>
    </submittedName>
</protein>
<organism evidence="2 3">
    <name type="scientific">Thiovibrio frasassiensis</name>
    <dbReference type="NCBI Taxonomy" id="2984131"/>
    <lineage>
        <taxon>Bacteria</taxon>
        <taxon>Pseudomonadati</taxon>
        <taxon>Thermodesulfobacteriota</taxon>
        <taxon>Desulfobulbia</taxon>
        <taxon>Desulfobulbales</taxon>
        <taxon>Thiovibrionaceae</taxon>
        <taxon>Thiovibrio</taxon>
    </lineage>
</organism>
<proteinExistence type="predicted"/>
<keyword evidence="1" id="KW-0472">Membrane</keyword>
<name>A0A9X4MIH1_9BACT</name>
<dbReference type="AlphaFoldDB" id="A0A9X4MIH1"/>
<feature type="transmembrane region" description="Helical" evidence="1">
    <location>
        <begin position="107"/>
        <end position="128"/>
    </location>
</feature>
<reference evidence="2" key="2">
    <citation type="submission" date="2022-10" db="EMBL/GenBank/DDBJ databases">
        <authorList>
            <person name="Aronson H.S."/>
        </authorList>
    </citation>
    <scope>NUCLEOTIDE SEQUENCE</scope>
    <source>
        <strain evidence="2">RS19-109</strain>
    </source>
</reference>